<evidence type="ECO:0000256" key="5">
    <source>
        <dbReference type="ARBA" id="ARBA00022989"/>
    </source>
</evidence>
<dbReference type="Proteomes" id="UP001156441">
    <property type="component" value="Unassembled WGS sequence"/>
</dbReference>
<dbReference type="SUPFAM" id="SSF51735">
    <property type="entry name" value="NAD(P)-binding Rossmann-fold domains"/>
    <property type="match status" value="1"/>
</dbReference>
<dbReference type="NCBIfam" id="TIGR03025">
    <property type="entry name" value="EPS_sugtrans"/>
    <property type="match status" value="1"/>
</dbReference>
<feature type="transmembrane region" description="Helical" evidence="7">
    <location>
        <begin position="89"/>
        <end position="110"/>
    </location>
</feature>
<dbReference type="Pfam" id="PF02397">
    <property type="entry name" value="Bac_transf"/>
    <property type="match status" value="1"/>
</dbReference>
<dbReference type="EMBL" id="JAFFZE010000004">
    <property type="protein sequence ID" value="MCT2581999.1"/>
    <property type="molecule type" value="Genomic_DNA"/>
</dbReference>
<dbReference type="RefSeq" id="WP_260189353.1">
    <property type="nucleotide sequence ID" value="NZ_JAFFZE010000004.1"/>
</dbReference>
<feature type="transmembrane region" description="Helical" evidence="7">
    <location>
        <begin position="325"/>
        <end position="351"/>
    </location>
</feature>
<keyword evidence="3 9" id="KW-0808">Transferase</keyword>
<dbReference type="InterPro" id="IPR036291">
    <property type="entry name" value="NAD(P)-bd_dom_sf"/>
</dbReference>
<accession>A0ABT2J2C1</accession>
<evidence type="ECO:0000256" key="4">
    <source>
        <dbReference type="ARBA" id="ARBA00022692"/>
    </source>
</evidence>
<reference evidence="9 10" key="1">
    <citation type="submission" date="2021-02" db="EMBL/GenBank/DDBJ databases">
        <title>Actinophytocola xerophila sp. nov., isolated from soil of cotton cropping field.</title>
        <authorList>
            <person name="Huang R."/>
            <person name="Chen X."/>
            <person name="Ge X."/>
            <person name="Liu W."/>
        </authorList>
    </citation>
    <scope>NUCLEOTIDE SEQUENCE [LARGE SCALE GENOMIC DNA]</scope>
    <source>
        <strain evidence="9 10">S1-96</strain>
    </source>
</reference>
<gene>
    <name evidence="9" type="ORF">JT362_02540</name>
</gene>
<protein>
    <submittedName>
        <fullName evidence="9">Sugar transferase</fullName>
    </submittedName>
</protein>
<evidence type="ECO:0000256" key="1">
    <source>
        <dbReference type="ARBA" id="ARBA00004141"/>
    </source>
</evidence>
<sequence>MLTETPPAVRRRPTWLPGARNEHVPRRELLSRVNAVAVLLLAVDLGALAAGLTIAPTMAATPAVPAVPTAPPVPVAPGAWMEPAAPVQVWAGVPSPVLWAAATAAVFLAVRATSRLYRRRLMLSWLHDLPRSAGATAIAFALLTCAALVSGQDEATTRAVQWTVVLAAAIGEPVRLAVFALGRWCRRRLGRCDRTIVVGAGKVGVDLAGTMARHPEFGLRPVGFVDAEPSLDPADLPMELLTGDLSGAIVRLRVGTVVLAFSHARESPVVDAAIAAHRLGCTVLVVPRMYELYQDGPDIERVCSYPLIRLSTAPTSRPSWWVKRALDVVLAGAALVALAPVIGLCALAVLVESGRPVIFRQVRVGMDDRTFLLYKLRSVRQGAVDDSQSRWSVAGDARVGPVGRFLRRTSLDELPQLWNILRGDMSVVGPRPERPGFVRRFSSIHELYWARHRVPTGLTGLAQVHGLRGDTSIAERARYDNYYIANWSLWLDLKIIVLTVGELLFRRGR</sequence>
<dbReference type="InterPro" id="IPR017475">
    <property type="entry name" value="EPS_sugar_tfrase"/>
</dbReference>
<evidence type="ECO:0000256" key="7">
    <source>
        <dbReference type="SAM" id="Phobius"/>
    </source>
</evidence>
<feature type="domain" description="Bacterial sugar transferase" evidence="8">
    <location>
        <begin position="323"/>
        <end position="504"/>
    </location>
</feature>
<proteinExistence type="inferred from homology"/>
<dbReference type="Gene3D" id="3.40.50.720">
    <property type="entry name" value="NAD(P)-binding Rossmann-like Domain"/>
    <property type="match status" value="1"/>
</dbReference>
<evidence type="ECO:0000256" key="6">
    <source>
        <dbReference type="ARBA" id="ARBA00023136"/>
    </source>
</evidence>
<comment type="similarity">
    <text evidence="2">Belongs to the bacterial sugar transferase family.</text>
</comment>
<evidence type="ECO:0000313" key="10">
    <source>
        <dbReference type="Proteomes" id="UP001156441"/>
    </source>
</evidence>
<keyword evidence="6 7" id="KW-0472">Membrane</keyword>
<dbReference type="PANTHER" id="PTHR30576">
    <property type="entry name" value="COLANIC BIOSYNTHESIS UDP-GLUCOSE LIPID CARRIER TRANSFERASE"/>
    <property type="match status" value="1"/>
</dbReference>
<keyword evidence="10" id="KW-1185">Reference proteome</keyword>
<name>A0ABT2J2C1_9PSEU</name>
<evidence type="ECO:0000256" key="2">
    <source>
        <dbReference type="ARBA" id="ARBA00006464"/>
    </source>
</evidence>
<evidence type="ECO:0000313" key="9">
    <source>
        <dbReference type="EMBL" id="MCT2581999.1"/>
    </source>
</evidence>
<dbReference type="InterPro" id="IPR003362">
    <property type="entry name" value="Bact_transf"/>
</dbReference>
<evidence type="ECO:0000256" key="3">
    <source>
        <dbReference type="ARBA" id="ARBA00022679"/>
    </source>
</evidence>
<dbReference type="PANTHER" id="PTHR30576:SF0">
    <property type="entry name" value="UNDECAPRENYL-PHOSPHATE N-ACETYLGALACTOSAMINYL 1-PHOSPHATE TRANSFERASE-RELATED"/>
    <property type="match status" value="1"/>
</dbReference>
<evidence type="ECO:0000259" key="8">
    <source>
        <dbReference type="Pfam" id="PF02397"/>
    </source>
</evidence>
<keyword evidence="4 7" id="KW-0812">Transmembrane</keyword>
<feature type="transmembrane region" description="Helical" evidence="7">
    <location>
        <begin position="162"/>
        <end position="181"/>
    </location>
</feature>
<feature type="transmembrane region" description="Helical" evidence="7">
    <location>
        <begin position="35"/>
        <end position="55"/>
    </location>
</feature>
<feature type="transmembrane region" description="Helical" evidence="7">
    <location>
        <begin position="131"/>
        <end position="150"/>
    </location>
</feature>
<keyword evidence="5 7" id="KW-1133">Transmembrane helix</keyword>
<organism evidence="9 10">
    <name type="scientific">Actinophytocola gossypii</name>
    <dbReference type="NCBI Taxonomy" id="2812003"/>
    <lineage>
        <taxon>Bacteria</taxon>
        <taxon>Bacillati</taxon>
        <taxon>Actinomycetota</taxon>
        <taxon>Actinomycetes</taxon>
        <taxon>Pseudonocardiales</taxon>
        <taxon>Pseudonocardiaceae</taxon>
    </lineage>
</organism>
<comment type="caution">
    <text evidence="9">The sequence shown here is derived from an EMBL/GenBank/DDBJ whole genome shotgun (WGS) entry which is preliminary data.</text>
</comment>
<dbReference type="GO" id="GO:0016740">
    <property type="term" value="F:transferase activity"/>
    <property type="evidence" value="ECO:0007669"/>
    <property type="project" value="UniProtKB-KW"/>
</dbReference>
<comment type="subcellular location">
    <subcellularLocation>
        <location evidence="1">Membrane</location>
        <topology evidence="1">Multi-pass membrane protein</topology>
    </subcellularLocation>
</comment>